<name>D8TPQ1_VOLCA</name>
<sequence>MAGYALGLTRPLLNRHTYPNSSISCDAVTSVVIASANTGASVRFHEAENLGRPASPYLLSHKGTTAPPLSLRLQPAAVVANCCKSVEVDCMYGIPGYDTLTNFDHNGDDLIQIQDPFEAIASCNADPACKGFNSEGWLKTFVIPAKFKADVCLYVKILPPPSPRPPPRASSPPPLPPTVCQNFAGFTVKADVDHSADDLRFFSNLNDAVAFCRNNSLCKGFNSDGYTKTLAPACT</sequence>
<keyword evidence="2" id="KW-1185">Reference proteome</keyword>
<dbReference type="KEGG" id="vcn:VOLCADRAFT_103860"/>
<evidence type="ECO:0000313" key="1">
    <source>
        <dbReference type="EMBL" id="EFJ50653.1"/>
    </source>
</evidence>
<dbReference type="RefSeq" id="XP_002948246.1">
    <property type="nucleotide sequence ID" value="XM_002948200.1"/>
</dbReference>
<dbReference type="AlphaFoldDB" id="D8TPQ1"/>
<proteinExistence type="predicted"/>
<organism evidence="2">
    <name type="scientific">Volvox carteri f. nagariensis</name>
    <dbReference type="NCBI Taxonomy" id="3068"/>
    <lineage>
        <taxon>Eukaryota</taxon>
        <taxon>Viridiplantae</taxon>
        <taxon>Chlorophyta</taxon>
        <taxon>core chlorophytes</taxon>
        <taxon>Chlorophyceae</taxon>
        <taxon>CS clade</taxon>
        <taxon>Chlamydomonadales</taxon>
        <taxon>Volvocaceae</taxon>
        <taxon>Volvox</taxon>
    </lineage>
</organism>
<evidence type="ECO:0000313" key="2">
    <source>
        <dbReference type="Proteomes" id="UP000001058"/>
    </source>
</evidence>
<protein>
    <submittedName>
        <fullName evidence="1">Uncharacterized protein</fullName>
    </submittedName>
</protein>
<reference evidence="1 2" key="1">
    <citation type="journal article" date="2010" name="Science">
        <title>Genomic analysis of organismal complexity in the multicellular green alga Volvox carteri.</title>
        <authorList>
            <person name="Prochnik S.E."/>
            <person name="Umen J."/>
            <person name="Nedelcu A.M."/>
            <person name="Hallmann A."/>
            <person name="Miller S.M."/>
            <person name="Nishii I."/>
            <person name="Ferris P."/>
            <person name="Kuo A."/>
            <person name="Mitros T."/>
            <person name="Fritz-Laylin L.K."/>
            <person name="Hellsten U."/>
            <person name="Chapman J."/>
            <person name="Simakov O."/>
            <person name="Rensing S.A."/>
            <person name="Terry A."/>
            <person name="Pangilinan J."/>
            <person name="Kapitonov V."/>
            <person name="Jurka J."/>
            <person name="Salamov A."/>
            <person name="Shapiro H."/>
            <person name="Schmutz J."/>
            <person name="Grimwood J."/>
            <person name="Lindquist E."/>
            <person name="Lucas S."/>
            <person name="Grigoriev I.V."/>
            <person name="Schmitt R."/>
            <person name="Kirk D."/>
            <person name="Rokhsar D.S."/>
        </authorList>
    </citation>
    <scope>NUCLEOTIDE SEQUENCE [LARGE SCALE GENOMIC DNA]</scope>
    <source>
        <strain evidence="2">f. Nagariensis / Eve</strain>
    </source>
</reference>
<accession>D8TPQ1</accession>
<gene>
    <name evidence="1" type="ORF">VOLCADRAFT_103860</name>
</gene>
<dbReference type="Proteomes" id="UP000001058">
    <property type="component" value="Unassembled WGS sequence"/>
</dbReference>
<dbReference type="InParanoid" id="D8TPQ1"/>
<dbReference type="EMBL" id="GL378330">
    <property type="protein sequence ID" value="EFJ50653.1"/>
    <property type="molecule type" value="Genomic_DNA"/>
</dbReference>
<dbReference type="GeneID" id="9624015"/>
<dbReference type="OrthoDB" id="543726at2759"/>